<dbReference type="Proteomes" id="UP000320475">
    <property type="component" value="Unassembled WGS sequence"/>
</dbReference>
<name>A0A507D503_9FUNG</name>
<reference evidence="1 2" key="1">
    <citation type="journal article" date="2019" name="Sci. Rep.">
        <title>Comparative genomics of chytrid fungi reveal insights into the obligate biotrophic and pathogenic lifestyle of Synchytrium endobioticum.</title>
        <authorList>
            <person name="van de Vossenberg B.T.L.H."/>
            <person name="Warris S."/>
            <person name="Nguyen H.D.T."/>
            <person name="van Gent-Pelzer M.P.E."/>
            <person name="Joly D.L."/>
            <person name="van de Geest H.C."/>
            <person name="Bonants P.J.M."/>
            <person name="Smith D.S."/>
            <person name="Levesque C.A."/>
            <person name="van der Lee T.A.J."/>
        </authorList>
    </citation>
    <scope>NUCLEOTIDE SEQUENCE [LARGE SCALE GENOMIC DNA]</scope>
    <source>
        <strain evidence="1 2">LEV6574</strain>
    </source>
</reference>
<protein>
    <submittedName>
        <fullName evidence="1">Uncharacterized protein</fullName>
    </submittedName>
</protein>
<accession>A0A507D503</accession>
<organism evidence="1 2">
    <name type="scientific">Synchytrium endobioticum</name>
    <dbReference type="NCBI Taxonomy" id="286115"/>
    <lineage>
        <taxon>Eukaryota</taxon>
        <taxon>Fungi</taxon>
        <taxon>Fungi incertae sedis</taxon>
        <taxon>Chytridiomycota</taxon>
        <taxon>Chytridiomycota incertae sedis</taxon>
        <taxon>Chytridiomycetes</taxon>
        <taxon>Synchytriales</taxon>
        <taxon>Synchytriaceae</taxon>
        <taxon>Synchytrium</taxon>
    </lineage>
</organism>
<comment type="caution">
    <text evidence="1">The sequence shown here is derived from an EMBL/GenBank/DDBJ whole genome shotgun (WGS) entry which is preliminary data.</text>
</comment>
<dbReference type="AlphaFoldDB" id="A0A507D503"/>
<sequence length="76" mass="8747">MRHTIQQDWGNERHIISTRVWYKRPSQSERRMRIRSGVCPSRAIIPSSVIVAGQDTPVGKDGEQACHRATTTRIYL</sequence>
<proteinExistence type="predicted"/>
<evidence type="ECO:0000313" key="2">
    <source>
        <dbReference type="Proteomes" id="UP000320475"/>
    </source>
</evidence>
<evidence type="ECO:0000313" key="1">
    <source>
        <dbReference type="EMBL" id="TPX46543.1"/>
    </source>
</evidence>
<dbReference type="EMBL" id="QEAM01000101">
    <property type="protein sequence ID" value="TPX46543.1"/>
    <property type="molecule type" value="Genomic_DNA"/>
</dbReference>
<dbReference type="VEuPathDB" id="FungiDB:SeMB42_g02220"/>
<gene>
    <name evidence="1" type="ORF">SeLEV6574_g03162</name>
</gene>